<evidence type="ECO:0000256" key="1">
    <source>
        <dbReference type="SAM" id="Phobius"/>
    </source>
</evidence>
<dbReference type="AlphaFoldDB" id="A0A8B6HPN0"/>
<reference evidence="2" key="1">
    <citation type="submission" date="2018-11" db="EMBL/GenBank/DDBJ databases">
        <authorList>
            <person name="Alioto T."/>
            <person name="Alioto T."/>
        </authorList>
    </citation>
    <scope>NUCLEOTIDE SEQUENCE</scope>
</reference>
<dbReference type="OrthoDB" id="10527367at2759"/>
<dbReference type="EMBL" id="UYJE01010328">
    <property type="protein sequence ID" value="VDI82149.1"/>
    <property type="molecule type" value="Genomic_DNA"/>
</dbReference>
<name>A0A8B6HPN0_MYTGA</name>
<keyword evidence="1" id="KW-0812">Transmembrane</keyword>
<gene>
    <name evidence="2" type="ORF">MGAL_10B024812</name>
</gene>
<feature type="transmembrane region" description="Helical" evidence="1">
    <location>
        <begin position="162"/>
        <end position="187"/>
    </location>
</feature>
<accession>A0A8B6HPN0</accession>
<keyword evidence="3" id="KW-1185">Reference proteome</keyword>
<evidence type="ECO:0000313" key="3">
    <source>
        <dbReference type="Proteomes" id="UP000596742"/>
    </source>
</evidence>
<keyword evidence="1" id="KW-0472">Membrane</keyword>
<comment type="caution">
    <text evidence="2">The sequence shown here is derived from an EMBL/GenBank/DDBJ whole genome shotgun (WGS) entry which is preliminary data.</text>
</comment>
<proteinExistence type="predicted"/>
<evidence type="ECO:0000313" key="2">
    <source>
        <dbReference type="EMBL" id="VDI82149.1"/>
    </source>
</evidence>
<organism evidence="2 3">
    <name type="scientific">Mytilus galloprovincialis</name>
    <name type="common">Mediterranean mussel</name>
    <dbReference type="NCBI Taxonomy" id="29158"/>
    <lineage>
        <taxon>Eukaryota</taxon>
        <taxon>Metazoa</taxon>
        <taxon>Spiralia</taxon>
        <taxon>Lophotrochozoa</taxon>
        <taxon>Mollusca</taxon>
        <taxon>Bivalvia</taxon>
        <taxon>Autobranchia</taxon>
        <taxon>Pteriomorphia</taxon>
        <taxon>Mytilida</taxon>
        <taxon>Mytiloidea</taxon>
        <taxon>Mytilidae</taxon>
        <taxon>Mytilinae</taxon>
        <taxon>Mytilus</taxon>
    </lineage>
</organism>
<sequence>MVKTDWLLPLRYHAVFEIYSILLWWQISIQKIGCYALSCRLEITPSPLFGEDVNITAYVSEVTHDIGIRWTRRDFNTERHNEDQNLMFYGLHFKSEFKHKFTELIGSHTFTLTIHNLTHTDVNKTYKLSYGIDTCEVNLTFVHEPIINDQSAERSRPFKVTMIAGIIATTGTVLCSVLVLLVIVKIYRRKRRERRRRKNKIDDPLTEDVAIHEPMVTET</sequence>
<protein>
    <submittedName>
        <fullName evidence="2">Uncharacterized protein</fullName>
    </submittedName>
</protein>
<dbReference type="Proteomes" id="UP000596742">
    <property type="component" value="Unassembled WGS sequence"/>
</dbReference>
<keyword evidence="1" id="KW-1133">Transmembrane helix</keyword>